<dbReference type="Gene3D" id="1.10.287.130">
    <property type="match status" value="1"/>
</dbReference>
<name>A0A6A7N842_9BURK</name>
<keyword evidence="7" id="KW-0547">Nucleotide-binding</keyword>
<evidence type="ECO:0000256" key="4">
    <source>
        <dbReference type="ARBA" id="ARBA00022475"/>
    </source>
</evidence>
<evidence type="ECO:0000256" key="2">
    <source>
        <dbReference type="ARBA" id="ARBA00004651"/>
    </source>
</evidence>
<dbReference type="SMART" id="SM00388">
    <property type="entry name" value="HisKA"/>
    <property type="match status" value="1"/>
</dbReference>
<evidence type="ECO:0000256" key="1">
    <source>
        <dbReference type="ARBA" id="ARBA00000085"/>
    </source>
</evidence>
<feature type="domain" description="HAMP" evidence="12">
    <location>
        <begin position="166"/>
        <end position="218"/>
    </location>
</feature>
<protein>
    <recommendedName>
        <fullName evidence="3">histidine kinase</fullName>
        <ecNumber evidence="3">2.7.13.3</ecNumber>
    </recommendedName>
</protein>
<evidence type="ECO:0000256" key="7">
    <source>
        <dbReference type="ARBA" id="ARBA00022741"/>
    </source>
</evidence>
<dbReference type="EMBL" id="WHUG01000011">
    <property type="protein sequence ID" value="MQA41171.1"/>
    <property type="molecule type" value="Genomic_DNA"/>
</dbReference>
<dbReference type="Gene3D" id="3.30.565.10">
    <property type="entry name" value="Histidine kinase-like ATPase, C-terminal domain"/>
    <property type="match status" value="1"/>
</dbReference>
<dbReference type="GO" id="GO:0005886">
    <property type="term" value="C:plasma membrane"/>
    <property type="evidence" value="ECO:0007669"/>
    <property type="project" value="UniProtKB-SubCell"/>
</dbReference>
<dbReference type="PANTHER" id="PTHR44936:SF10">
    <property type="entry name" value="SENSOR PROTEIN RSTB"/>
    <property type="match status" value="1"/>
</dbReference>
<comment type="subcellular location">
    <subcellularLocation>
        <location evidence="2">Cell membrane</location>
        <topology evidence="2">Multi-pass membrane protein</topology>
    </subcellularLocation>
</comment>
<keyword evidence="10" id="KW-0812">Transmembrane</keyword>
<proteinExistence type="predicted"/>
<evidence type="ECO:0000259" key="11">
    <source>
        <dbReference type="PROSITE" id="PS50109"/>
    </source>
</evidence>
<feature type="domain" description="Histidine kinase" evidence="11">
    <location>
        <begin position="226"/>
        <end position="434"/>
    </location>
</feature>
<dbReference type="Pfam" id="PF00512">
    <property type="entry name" value="HisKA"/>
    <property type="match status" value="1"/>
</dbReference>
<dbReference type="InterPro" id="IPR036097">
    <property type="entry name" value="HisK_dim/P_sf"/>
</dbReference>
<reference evidence="13 14" key="1">
    <citation type="submission" date="2019-10" db="EMBL/GenBank/DDBJ databases">
        <title>Two novel species isolated from a subtropical stream in China.</title>
        <authorList>
            <person name="Lu H."/>
        </authorList>
    </citation>
    <scope>NUCLEOTIDE SEQUENCE [LARGE SCALE GENOMIC DNA]</scope>
    <source>
        <strain evidence="13 14">FT29W</strain>
    </source>
</reference>
<dbReference type="InterPro" id="IPR003594">
    <property type="entry name" value="HATPase_dom"/>
</dbReference>
<dbReference type="InterPro" id="IPR036890">
    <property type="entry name" value="HATPase_C_sf"/>
</dbReference>
<keyword evidence="9" id="KW-0067">ATP-binding</keyword>
<evidence type="ECO:0000256" key="6">
    <source>
        <dbReference type="ARBA" id="ARBA00022679"/>
    </source>
</evidence>
<comment type="caution">
    <text evidence="13">The sequence shown here is derived from an EMBL/GenBank/DDBJ whole genome shotgun (WGS) entry which is preliminary data.</text>
</comment>
<evidence type="ECO:0000313" key="14">
    <source>
        <dbReference type="Proteomes" id="UP000440498"/>
    </source>
</evidence>
<comment type="catalytic activity">
    <reaction evidence="1">
        <text>ATP + protein L-histidine = ADP + protein N-phospho-L-histidine.</text>
        <dbReference type="EC" id="2.7.13.3"/>
    </reaction>
</comment>
<dbReference type="Pfam" id="PF02518">
    <property type="entry name" value="HATPase_c"/>
    <property type="match status" value="1"/>
</dbReference>
<keyword evidence="5" id="KW-0597">Phosphoprotein</keyword>
<dbReference type="PRINTS" id="PR00344">
    <property type="entry name" value="BCTRLSENSOR"/>
</dbReference>
<dbReference type="Proteomes" id="UP000440498">
    <property type="component" value="Unassembled WGS sequence"/>
</dbReference>
<dbReference type="CDD" id="cd06225">
    <property type="entry name" value="HAMP"/>
    <property type="match status" value="1"/>
</dbReference>
<dbReference type="PROSITE" id="PS50109">
    <property type="entry name" value="HIS_KIN"/>
    <property type="match status" value="1"/>
</dbReference>
<keyword evidence="6" id="KW-0808">Transferase</keyword>
<accession>A0A6A7N842</accession>
<evidence type="ECO:0000256" key="9">
    <source>
        <dbReference type="ARBA" id="ARBA00022840"/>
    </source>
</evidence>
<dbReference type="InterPro" id="IPR004358">
    <property type="entry name" value="Sig_transdc_His_kin-like_C"/>
</dbReference>
<dbReference type="InterPro" id="IPR003660">
    <property type="entry name" value="HAMP_dom"/>
</dbReference>
<keyword evidence="8 13" id="KW-0418">Kinase</keyword>
<evidence type="ECO:0000256" key="3">
    <source>
        <dbReference type="ARBA" id="ARBA00012438"/>
    </source>
</evidence>
<keyword evidence="10" id="KW-1133">Transmembrane helix</keyword>
<dbReference type="GO" id="GO:0005524">
    <property type="term" value="F:ATP binding"/>
    <property type="evidence" value="ECO:0007669"/>
    <property type="project" value="UniProtKB-KW"/>
</dbReference>
<dbReference type="InterPro" id="IPR050980">
    <property type="entry name" value="2C_sensor_his_kinase"/>
</dbReference>
<organism evidence="13 14">
    <name type="scientific">Rugamonas aquatica</name>
    <dbReference type="NCBI Taxonomy" id="2743357"/>
    <lineage>
        <taxon>Bacteria</taxon>
        <taxon>Pseudomonadati</taxon>
        <taxon>Pseudomonadota</taxon>
        <taxon>Betaproteobacteria</taxon>
        <taxon>Burkholderiales</taxon>
        <taxon>Oxalobacteraceae</taxon>
        <taxon>Telluria group</taxon>
        <taxon>Rugamonas</taxon>
    </lineage>
</organism>
<dbReference type="SUPFAM" id="SSF55874">
    <property type="entry name" value="ATPase domain of HSP90 chaperone/DNA topoisomerase II/histidine kinase"/>
    <property type="match status" value="1"/>
</dbReference>
<keyword evidence="10" id="KW-0472">Membrane</keyword>
<dbReference type="SMART" id="SM00387">
    <property type="entry name" value="HATPase_c"/>
    <property type="match status" value="1"/>
</dbReference>
<dbReference type="SUPFAM" id="SSF47384">
    <property type="entry name" value="Homodimeric domain of signal transducing histidine kinase"/>
    <property type="match status" value="1"/>
</dbReference>
<gene>
    <name evidence="13" type="ORF">GEV02_23795</name>
</gene>
<evidence type="ECO:0000256" key="10">
    <source>
        <dbReference type="SAM" id="Phobius"/>
    </source>
</evidence>
<dbReference type="RefSeq" id="WP_152840444.1">
    <property type="nucleotide sequence ID" value="NZ_WHUG01000011.1"/>
</dbReference>
<dbReference type="SMART" id="SM00304">
    <property type="entry name" value="HAMP"/>
    <property type="match status" value="1"/>
</dbReference>
<dbReference type="PANTHER" id="PTHR44936">
    <property type="entry name" value="SENSOR PROTEIN CREC"/>
    <property type="match status" value="1"/>
</dbReference>
<dbReference type="EC" id="2.7.13.3" evidence="3"/>
<dbReference type="PROSITE" id="PS50885">
    <property type="entry name" value="HAMP"/>
    <property type="match status" value="1"/>
</dbReference>
<sequence>MNRLFWRFAALVMLAITLATCVIYFTFSRLFGDPLGEIARRQAAGQIFLLEQYIDRAPADEWLPRLNKVREVSEATLELKPLRATLAALPDSKRAQLLQGSVVIDVSGKSFYRRVDTTGARYIGSDDDVIHAQHLPIDIGQALGMEAIRFGVIALFLLVPIGWWSRRHWRGLMALSRMADDFGQGNLAARATVRPASSIAPLAGRINDMAERIALLMEARKNLLHSVSHELRTPIARLEFGLELLRERHAADDPALQKRVAAMEVDVDELKTLVNELLDLTQLDHAQAMARQPFALAPLLQACAPPAQPPSQLHFSASIAADLGELQGDARLLARTVDNLLGNAAKYAASRIALSAARSGGAVHITVEDDGPGIPAESRERVFEPFYRLAREQDYAASGYGLGLAIAAKAVLLHGGAIAIDDSPLGGARFTITL</sequence>
<evidence type="ECO:0000259" key="12">
    <source>
        <dbReference type="PROSITE" id="PS50885"/>
    </source>
</evidence>
<evidence type="ECO:0000313" key="13">
    <source>
        <dbReference type="EMBL" id="MQA41171.1"/>
    </source>
</evidence>
<evidence type="ECO:0000256" key="5">
    <source>
        <dbReference type="ARBA" id="ARBA00022553"/>
    </source>
</evidence>
<feature type="transmembrane region" description="Helical" evidence="10">
    <location>
        <begin position="6"/>
        <end position="27"/>
    </location>
</feature>
<dbReference type="GO" id="GO:0000155">
    <property type="term" value="F:phosphorelay sensor kinase activity"/>
    <property type="evidence" value="ECO:0007669"/>
    <property type="project" value="InterPro"/>
</dbReference>
<dbReference type="AlphaFoldDB" id="A0A6A7N842"/>
<keyword evidence="14" id="KW-1185">Reference proteome</keyword>
<dbReference type="InterPro" id="IPR003661">
    <property type="entry name" value="HisK_dim/P_dom"/>
</dbReference>
<evidence type="ECO:0000256" key="8">
    <source>
        <dbReference type="ARBA" id="ARBA00022777"/>
    </source>
</evidence>
<keyword evidence="4" id="KW-1003">Cell membrane</keyword>
<dbReference type="CDD" id="cd00082">
    <property type="entry name" value="HisKA"/>
    <property type="match status" value="1"/>
</dbReference>
<dbReference type="InterPro" id="IPR005467">
    <property type="entry name" value="His_kinase_dom"/>
</dbReference>
<feature type="transmembrane region" description="Helical" evidence="10">
    <location>
        <begin position="147"/>
        <end position="165"/>
    </location>
</feature>